<sequence>MERWMGTIHTFHLSFGEMTITPVEFAAIMGLPFGGQSVVFDDWMRTLDHSGL</sequence>
<accession>A0A067LQ85</accession>
<proteinExistence type="predicted"/>
<reference evidence="1 2" key="1">
    <citation type="journal article" date="2014" name="PLoS ONE">
        <title>Global Analysis of Gene Expression Profiles in Physic Nut (Jatropha curcas L.) Seedlings Exposed to Salt Stress.</title>
        <authorList>
            <person name="Zhang L."/>
            <person name="Zhang C."/>
            <person name="Wu P."/>
            <person name="Chen Y."/>
            <person name="Li M."/>
            <person name="Jiang H."/>
            <person name="Wu G."/>
        </authorList>
    </citation>
    <scope>NUCLEOTIDE SEQUENCE [LARGE SCALE GENOMIC DNA]</scope>
    <source>
        <strain evidence="2">cv. GZQX0401</strain>
        <tissue evidence="1">Young leaves</tissue>
    </source>
</reference>
<gene>
    <name evidence="1" type="ORF">JCGZ_03908</name>
</gene>
<dbReference type="Proteomes" id="UP000027138">
    <property type="component" value="Unassembled WGS sequence"/>
</dbReference>
<keyword evidence="2" id="KW-1185">Reference proteome</keyword>
<evidence type="ECO:0000313" key="1">
    <source>
        <dbReference type="EMBL" id="KDP47100.1"/>
    </source>
</evidence>
<evidence type="ECO:0008006" key="3">
    <source>
        <dbReference type="Google" id="ProtNLM"/>
    </source>
</evidence>
<evidence type="ECO:0000313" key="2">
    <source>
        <dbReference type="Proteomes" id="UP000027138"/>
    </source>
</evidence>
<protein>
    <recommendedName>
        <fullName evidence="3">Aminotransferase-like plant mobile domain-containing protein</fullName>
    </recommendedName>
</protein>
<name>A0A067LQ85_JATCU</name>
<dbReference type="AlphaFoldDB" id="A0A067LQ85"/>
<dbReference type="EMBL" id="KK914197">
    <property type="protein sequence ID" value="KDP47100.1"/>
    <property type="molecule type" value="Genomic_DNA"/>
</dbReference>
<organism evidence="1 2">
    <name type="scientific">Jatropha curcas</name>
    <name type="common">Barbados nut</name>
    <dbReference type="NCBI Taxonomy" id="180498"/>
    <lineage>
        <taxon>Eukaryota</taxon>
        <taxon>Viridiplantae</taxon>
        <taxon>Streptophyta</taxon>
        <taxon>Embryophyta</taxon>
        <taxon>Tracheophyta</taxon>
        <taxon>Spermatophyta</taxon>
        <taxon>Magnoliopsida</taxon>
        <taxon>eudicotyledons</taxon>
        <taxon>Gunneridae</taxon>
        <taxon>Pentapetalae</taxon>
        <taxon>rosids</taxon>
        <taxon>fabids</taxon>
        <taxon>Malpighiales</taxon>
        <taxon>Euphorbiaceae</taxon>
        <taxon>Crotonoideae</taxon>
        <taxon>Jatropheae</taxon>
        <taxon>Jatropha</taxon>
    </lineage>
</organism>
<dbReference type="OrthoDB" id="1937605at2759"/>